<dbReference type="SUPFAM" id="SSF54909">
    <property type="entry name" value="Dimeric alpha+beta barrel"/>
    <property type="match status" value="1"/>
</dbReference>
<dbReference type="Gene3D" id="3.30.70.100">
    <property type="match status" value="1"/>
</dbReference>
<dbReference type="InterPro" id="IPR050744">
    <property type="entry name" value="AI-2_Isomerase_LsrG"/>
</dbReference>
<dbReference type="Proteomes" id="UP000244081">
    <property type="component" value="Unassembled WGS sequence"/>
</dbReference>
<protein>
    <submittedName>
        <fullName evidence="2">Quinol monooxygenase YgiN</fullName>
    </submittedName>
</protein>
<accession>A0A2T5V5U0</accession>
<keyword evidence="2" id="KW-0503">Monooxygenase</keyword>
<dbReference type="Pfam" id="PF03992">
    <property type="entry name" value="ABM"/>
    <property type="match status" value="1"/>
</dbReference>
<dbReference type="PROSITE" id="PS51725">
    <property type="entry name" value="ABM"/>
    <property type="match status" value="1"/>
</dbReference>
<dbReference type="InterPro" id="IPR011008">
    <property type="entry name" value="Dimeric_a/b-barrel"/>
</dbReference>
<evidence type="ECO:0000313" key="3">
    <source>
        <dbReference type="Proteomes" id="UP000244081"/>
    </source>
</evidence>
<feature type="domain" description="ABM" evidence="1">
    <location>
        <begin position="4"/>
        <end position="93"/>
    </location>
</feature>
<dbReference type="AlphaFoldDB" id="A0A2T5V5U0"/>
<dbReference type="InterPro" id="IPR007138">
    <property type="entry name" value="ABM_dom"/>
</dbReference>
<dbReference type="RefSeq" id="WP_107991178.1">
    <property type="nucleotide sequence ID" value="NZ_QAYG01000008.1"/>
</dbReference>
<reference evidence="2 3" key="1">
    <citation type="submission" date="2018-04" db="EMBL/GenBank/DDBJ databases">
        <title>Genomic Encyclopedia of Archaeal and Bacterial Type Strains, Phase II (KMG-II): from individual species to whole genera.</title>
        <authorList>
            <person name="Goeker M."/>
        </authorList>
    </citation>
    <scope>NUCLEOTIDE SEQUENCE [LARGE SCALE GENOMIC DNA]</scope>
    <source>
        <strain evidence="2 3">DSM 23382</strain>
    </source>
</reference>
<keyword evidence="2" id="KW-0560">Oxidoreductase</keyword>
<name>A0A2T5V5U0_9HYPH</name>
<proteinExistence type="predicted"/>
<organism evidence="2 3">
    <name type="scientific">Breoghania corrubedonensis</name>
    <dbReference type="NCBI Taxonomy" id="665038"/>
    <lineage>
        <taxon>Bacteria</taxon>
        <taxon>Pseudomonadati</taxon>
        <taxon>Pseudomonadota</taxon>
        <taxon>Alphaproteobacteria</taxon>
        <taxon>Hyphomicrobiales</taxon>
        <taxon>Stappiaceae</taxon>
        <taxon>Breoghania</taxon>
    </lineage>
</organism>
<keyword evidence="3" id="KW-1185">Reference proteome</keyword>
<dbReference type="EMBL" id="QAYG01000008">
    <property type="protein sequence ID" value="PTW59119.1"/>
    <property type="molecule type" value="Genomic_DNA"/>
</dbReference>
<sequence length="102" mass="11839">MSSVTILFHVRVRRDRRDDLMSALVDVARLSREEDLCLGYDSYVTDSSETDILVVQDWETMEAYEAHNRRAYVSSLFERFEPDLLEPARRTILAPINETASL</sequence>
<evidence type="ECO:0000313" key="2">
    <source>
        <dbReference type="EMBL" id="PTW59119.1"/>
    </source>
</evidence>
<dbReference type="PANTHER" id="PTHR33336">
    <property type="entry name" value="QUINOL MONOOXYGENASE YGIN-RELATED"/>
    <property type="match status" value="1"/>
</dbReference>
<dbReference type="GO" id="GO:0004497">
    <property type="term" value="F:monooxygenase activity"/>
    <property type="evidence" value="ECO:0007669"/>
    <property type="project" value="UniProtKB-KW"/>
</dbReference>
<evidence type="ECO:0000259" key="1">
    <source>
        <dbReference type="PROSITE" id="PS51725"/>
    </source>
</evidence>
<gene>
    <name evidence="2" type="ORF">C8N35_108156</name>
</gene>
<comment type="caution">
    <text evidence="2">The sequence shown here is derived from an EMBL/GenBank/DDBJ whole genome shotgun (WGS) entry which is preliminary data.</text>
</comment>
<dbReference type="OrthoDB" id="287932at2"/>
<dbReference type="PANTHER" id="PTHR33336:SF3">
    <property type="entry name" value="ABM DOMAIN-CONTAINING PROTEIN"/>
    <property type="match status" value="1"/>
</dbReference>